<dbReference type="EMBL" id="PUIV01000039">
    <property type="protein sequence ID" value="PWB92686.1"/>
    <property type="molecule type" value="Genomic_DNA"/>
</dbReference>
<dbReference type="Pfam" id="PF19588">
    <property type="entry name" value="SxtJ"/>
    <property type="match status" value="1"/>
</dbReference>
<evidence type="ECO:0000313" key="5">
    <source>
        <dbReference type="Proteomes" id="UP000316781"/>
    </source>
</evidence>
<dbReference type="InterPro" id="IPR045781">
    <property type="entry name" value="SxtJ"/>
</dbReference>
<feature type="transmembrane region" description="Helical" evidence="1">
    <location>
        <begin position="20"/>
        <end position="37"/>
    </location>
</feature>
<keyword evidence="1" id="KW-1133">Transmembrane helix</keyword>
<reference evidence="3 5" key="3">
    <citation type="submission" date="2019-07" db="EMBL/GenBank/DDBJ databases">
        <title>Ln-dependent methylotrophs.</title>
        <authorList>
            <person name="Tani A."/>
        </authorList>
    </citation>
    <scope>NUCLEOTIDE SEQUENCE [LARGE SCALE GENOMIC DNA]</scope>
    <source>
        <strain evidence="3 5">SM89A</strain>
    </source>
</reference>
<dbReference type="AlphaFoldDB" id="A0A2U1SM71"/>
<evidence type="ECO:0000256" key="1">
    <source>
        <dbReference type="SAM" id="Phobius"/>
    </source>
</evidence>
<accession>A0A2U1SM71</accession>
<evidence type="ECO:0000313" key="4">
    <source>
        <dbReference type="Proteomes" id="UP000245137"/>
    </source>
</evidence>
<evidence type="ECO:0000313" key="2">
    <source>
        <dbReference type="EMBL" id="PWB92686.1"/>
    </source>
</evidence>
<dbReference type="Proteomes" id="UP000316781">
    <property type="component" value="Unassembled WGS sequence"/>
</dbReference>
<dbReference type="OrthoDB" id="7375605at2"/>
<proteinExistence type="predicted"/>
<evidence type="ECO:0008006" key="6">
    <source>
        <dbReference type="Google" id="ProtNLM"/>
    </source>
</evidence>
<feature type="transmembrane region" description="Helical" evidence="1">
    <location>
        <begin position="81"/>
        <end position="104"/>
    </location>
</feature>
<dbReference type="RefSeq" id="WP_108918408.1">
    <property type="nucleotide sequence ID" value="NZ_BGJY01000009.1"/>
</dbReference>
<dbReference type="EMBL" id="VJMF01000052">
    <property type="protein sequence ID" value="TRL31707.1"/>
    <property type="molecule type" value="Genomic_DNA"/>
</dbReference>
<keyword evidence="4" id="KW-1185">Reference proteome</keyword>
<keyword evidence="1" id="KW-0812">Transmembrane</keyword>
<evidence type="ECO:0000313" key="3">
    <source>
        <dbReference type="EMBL" id="TRL31707.1"/>
    </source>
</evidence>
<protein>
    <recommendedName>
        <fullName evidence="6">SxtJ</fullName>
    </recommendedName>
</protein>
<keyword evidence="1" id="KW-0472">Membrane</keyword>
<reference evidence="2 4" key="1">
    <citation type="journal article" date="2018" name="Appl. Microbiol. Biotechnol.">
        <title>Co-cultivation of the strictly anaerobic methanogen Methanosarcina barkeri with aerobic methanotrophs in an oxygen-limited membrane bioreactor.</title>
        <authorList>
            <person name="In 't Zandt M.H."/>
            <person name="van den Bosch T.J.M."/>
            <person name="Rijkers R."/>
            <person name="van Kessel M.A.H.J."/>
            <person name="Jetten M.S.M."/>
            <person name="Welte C.U."/>
        </authorList>
    </citation>
    <scope>NUCLEOTIDE SEQUENCE [LARGE SCALE GENOMIC DNA]</scope>
    <source>
        <strain evidence="2 4">DSM 17706</strain>
    </source>
</reference>
<reference evidence="2" key="2">
    <citation type="submission" date="2018-02" db="EMBL/GenBank/DDBJ databases">
        <authorList>
            <person name="Cohen D.B."/>
            <person name="Kent A.D."/>
        </authorList>
    </citation>
    <scope>NUCLEOTIDE SEQUENCE</scope>
    <source>
        <strain evidence="2">DSM 17706</strain>
    </source>
</reference>
<dbReference type="Proteomes" id="UP000245137">
    <property type="component" value="Unassembled WGS sequence"/>
</dbReference>
<comment type="caution">
    <text evidence="2">The sequence shown here is derived from an EMBL/GenBank/DDBJ whole genome shotgun (WGS) entry which is preliminary data.</text>
</comment>
<sequence>MTHEALISDRPVERSSDRSFGLVIAAALTILALAPMWRNGSPHLWALAAAAVFAALAIIAPKRLAALNDLWLAFGSTLHKIVNPIVMAVLFFGVLTPIAILFRLRGRDPLALRFDQAAESYWTRRGEADGASDMRKQF</sequence>
<name>A0A2U1SM71_METSR</name>
<feature type="transmembrane region" description="Helical" evidence="1">
    <location>
        <begin position="44"/>
        <end position="61"/>
    </location>
</feature>
<gene>
    <name evidence="2" type="ORF">C5689_16865</name>
    <name evidence="3" type="ORF">FM996_13310</name>
</gene>
<organism evidence="2 4">
    <name type="scientific">Methylosinus sporium</name>
    <dbReference type="NCBI Taxonomy" id="428"/>
    <lineage>
        <taxon>Bacteria</taxon>
        <taxon>Pseudomonadati</taxon>
        <taxon>Pseudomonadota</taxon>
        <taxon>Alphaproteobacteria</taxon>
        <taxon>Hyphomicrobiales</taxon>
        <taxon>Methylocystaceae</taxon>
        <taxon>Methylosinus</taxon>
    </lineage>
</organism>